<dbReference type="GO" id="GO:0016020">
    <property type="term" value="C:membrane"/>
    <property type="evidence" value="ECO:0007669"/>
    <property type="project" value="UniProtKB-SubCell"/>
</dbReference>
<dbReference type="InterPro" id="IPR006603">
    <property type="entry name" value="PQ-loop_rpt"/>
</dbReference>
<feature type="region of interest" description="Disordered" evidence="5">
    <location>
        <begin position="136"/>
        <end position="165"/>
    </location>
</feature>
<evidence type="ECO:0000256" key="5">
    <source>
        <dbReference type="SAM" id="MobiDB-lite"/>
    </source>
</evidence>
<feature type="compositionally biased region" description="Basic and acidic residues" evidence="5">
    <location>
        <begin position="214"/>
        <end position="229"/>
    </location>
</feature>
<evidence type="ECO:0000256" key="6">
    <source>
        <dbReference type="SAM" id="Phobius"/>
    </source>
</evidence>
<evidence type="ECO:0000313" key="8">
    <source>
        <dbReference type="Proteomes" id="UP001140091"/>
    </source>
</evidence>
<feature type="transmembrane region" description="Helical" evidence="6">
    <location>
        <begin position="71"/>
        <end position="89"/>
    </location>
</feature>
<dbReference type="Gene3D" id="1.20.1280.290">
    <property type="match status" value="1"/>
</dbReference>
<dbReference type="Proteomes" id="UP001140091">
    <property type="component" value="Unassembled WGS sequence"/>
</dbReference>
<comment type="subcellular location">
    <subcellularLocation>
        <location evidence="1">Membrane</location>
        <topology evidence="1">Multi-pass membrane protein</topology>
    </subcellularLocation>
</comment>
<keyword evidence="4 6" id="KW-0472">Membrane</keyword>
<dbReference type="AlphaFoldDB" id="A0A9W8JAW5"/>
<organism evidence="7 8">
    <name type="scientific">Candolleomyces eurysporus</name>
    <dbReference type="NCBI Taxonomy" id="2828524"/>
    <lineage>
        <taxon>Eukaryota</taxon>
        <taxon>Fungi</taxon>
        <taxon>Dikarya</taxon>
        <taxon>Basidiomycota</taxon>
        <taxon>Agaricomycotina</taxon>
        <taxon>Agaricomycetes</taxon>
        <taxon>Agaricomycetidae</taxon>
        <taxon>Agaricales</taxon>
        <taxon>Agaricineae</taxon>
        <taxon>Psathyrellaceae</taxon>
        <taxon>Candolleomyces</taxon>
    </lineage>
</organism>
<keyword evidence="2 6" id="KW-0812">Transmembrane</keyword>
<name>A0A9W8JAW5_9AGAR</name>
<proteinExistence type="predicted"/>
<evidence type="ECO:0000256" key="4">
    <source>
        <dbReference type="ARBA" id="ARBA00023136"/>
    </source>
</evidence>
<dbReference type="EMBL" id="JANBPK010000826">
    <property type="protein sequence ID" value="KAJ2930664.1"/>
    <property type="molecule type" value="Genomic_DNA"/>
</dbReference>
<feature type="region of interest" description="Disordered" evidence="5">
    <location>
        <begin position="195"/>
        <end position="247"/>
    </location>
</feature>
<evidence type="ECO:0000256" key="1">
    <source>
        <dbReference type="ARBA" id="ARBA00004141"/>
    </source>
</evidence>
<evidence type="ECO:0000256" key="3">
    <source>
        <dbReference type="ARBA" id="ARBA00022989"/>
    </source>
</evidence>
<evidence type="ECO:0000256" key="2">
    <source>
        <dbReference type="ARBA" id="ARBA00022692"/>
    </source>
</evidence>
<accession>A0A9W8JAW5</accession>
<comment type="caution">
    <text evidence="7">The sequence shown here is derived from an EMBL/GenBank/DDBJ whole genome shotgun (WGS) entry which is preliminary data.</text>
</comment>
<gene>
    <name evidence="7" type="ORF">H1R20_g6432</name>
</gene>
<dbReference type="OrthoDB" id="407617at2759"/>
<keyword evidence="3 6" id="KW-1133">Transmembrane helix</keyword>
<dbReference type="Pfam" id="PF04193">
    <property type="entry name" value="PQ-loop"/>
    <property type="match status" value="1"/>
</dbReference>
<feature type="non-terminal residue" evidence="7">
    <location>
        <position position="247"/>
    </location>
</feature>
<feature type="transmembrane region" description="Helical" evidence="6">
    <location>
        <begin position="41"/>
        <end position="59"/>
    </location>
</feature>
<dbReference type="SMART" id="SM00679">
    <property type="entry name" value="CTNS"/>
    <property type="match status" value="1"/>
</dbReference>
<keyword evidence="8" id="KW-1185">Reference proteome</keyword>
<reference evidence="7" key="1">
    <citation type="submission" date="2022-06" db="EMBL/GenBank/DDBJ databases">
        <title>Genome Sequence of Candolleomyces eurysporus.</title>
        <authorList>
            <person name="Buettner E."/>
        </authorList>
    </citation>
    <scope>NUCLEOTIDE SEQUENCE</scope>
    <source>
        <strain evidence="7">VTCC 930004</strain>
    </source>
</reference>
<sequence>MKRSRRVAILMTVGMIVVCGAIEVVLVLTIRPMQDHYGRDIAVKFFGVLSCILISVALFPQYYEIYKLKAVIGISLVFIAIDMLGGLLNDLSLVFSERFDVLAAISYTLVIVLDAVIFICAGAFKFLAWRRRRRGETAGEGGGGDSEVGNTGAQEPPDREPNSTPLQHLTILSRSVSRLSQTPSKFSWIVSEDVKKDDGIKSTSKSVEDEEREGDLKGDVREEYPHIADKIGTVNLPPPSPSPPPRA</sequence>
<protein>
    <submittedName>
        <fullName evidence="7">Uncharacterized protein</fullName>
    </submittedName>
</protein>
<feature type="transmembrane region" description="Helical" evidence="6">
    <location>
        <begin position="7"/>
        <end position="29"/>
    </location>
</feature>
<feature type="transmembrane region" description="Helical" evidence="6">
    <location>
        <begin position="101"/>
        <end position="124"/>
    </location>
</feature>
<feature type="compositionally biased region" description="Pro residues" evidence="5">
    <location>
        <begin position="236"/>
        <end position="247"/>
    </location>
</feature>
<evidence type="ECO:0000313" key="7">
    <source>
        <dbReference type="EMBL" id="KAJ2930664.1"/>
    </source>
</evidence>